<feature type="binding site" evidence="6">
    <location>
        <position position="360"/>
    </location>
    <ligand>
        <name>[4Fe-4S] cluster</name>
        <dbReference type="ChEBI" id="CHEBI:49883"/>
    </ligand>
</feature>
<evidence type="ECO:0000313" key="9">
    <source>
        <dbReference type="Proteomes" id="UP000886804"/>
    </source>
</evidence>
<accession>A0A9D2RLU9</accession>
<dbReference type="PRINTS" id="PR00415">
    <property type="entry name" value="ACONITASE"/>
</dbReference>
<gene>
    <name evidence="6" type="primary">leuC</name>
    <name evidence="8" type="ORF">H9716_09740</name>
</gene>
<comment type="subunit">
    <text evidence="6">Heterodimer of LeuC and LeuD.</text>
</comment>
<dbReference type="NCBIfam" id="TIGR02086">
    <property type="entry name" value="IPMI_arch"/>
    <property type="match status" value="1"/>
</dbReference>
<feature type="domain" description="Aconitase/3-isopropylmalate dehydratase large subunit alpha/beta/alpha" evidence="7">
    <location>
        <begin position="7"/>
        <end position="283"/>
    </location>
</feature>
<keyword evidence="5 6" id="KW-0456">Lyase</keyword>
<evidence type="ECO:0000256" key="6">
    <source>
        <dbReference type="HAMAP-Rule" id="MF_01027"/>
    </source>
</evidence>
<protein>
    <recommendedName>
        <fullName evidence="6">3-isopropylmalate dehydratase large subunit</fullName>
        <ecNumber evidence="6">4.2.1.33</ecNumber>
    </recommendedName>
    <alternativeName>
        <fullName evidence="6">Alpha-IPM isomerase</fullName>
        <shortName evidence="6">IPMI</shortName>
    </alternativeName>
    <alternativeName>
        <fullName evidence="6">Isopropylmalate isomerase</fullName>
    </alternativeName>
</protein>
<feature type="binding site" evidence="6">
    <location>
        <position position="297"/>
    </location>
    <ligand>
        <name>[4Fe-4S] cluster</name>
        <dbReference type="ChEBI" id="CHEBI:49883"/>
    </ligand>
</feature>
<proteinExistence type="inferred from homology"/>
<name>A0A9D2RLU9_9FIRM</name>
<dbReference type="GO" id="GO:0051539">
    <property type="term" value="F:4 iron, 4 sulfur cluster binding"/>
    <property type="evidence" value="ECO:0007669"/>
    <property type="project" value="UniProtKB-KW"/>
</dbReference>
<keyword evidence="3 6" id="KW-0408">Iron</keyword>
<keyword evidence="1 6" id="KW-0004">4Fe-4S</keyword>
<evidence type="ECO:0000259" key="7">
    <source>
        <dbReference type="Pfam" id="PF00330"/>
    </source>
</evidence>
<dbReference type="EC" id="4.2.1.33" evidence="6"/>
<reference evidence="8" key="1">
    <citation type="journal article" date="2021" name="PeerJ">
        <title>Extensive microbial diversity within the chicken gut microbiome revealed by metagenomics and culture.</title>
        <authorList>
            <person name="Gilroy R."/>
            <person name="Ravi A."/>
            <person name="Getino M."/>
            <person name="Pursley I."/>
            <person name="Horton D.L."/>
            <person name="Alikhan N.F."/>
            <person name="Baker D."/>
            <person name="Gharbi K."/>
            <person name="Hall N."/>
            <person name="Watson M."/>
            <person name="Adriaenssens E.M."/>
            <person name="Foster-Nyarko E."/>
            <person name="Jarju S."/>
            <person name="Secka A."/>
            <person name="Antonio M."/>
            <person name="Oren A."/>
            <person name="Chaudhuri R.R."/>
            <person name="La Ragione R."/>
            <person name="Hildebrand F."/>
            <person name="Pallen M.J."/>
        </authorList>
    </citation>
    <scope>NUCLEOTIDE SEQUENCE</scope>
    <source>
        <strain evidence="8">CHK188-4685</strain>
    </source>
</reference>
<dbReference type="PANTHER" id="PTHR43822">
    <property type="entry name" value="HOMOACONITASE, MITOCHONDRIAL-RELATED"/>
    <property type="match status" value="1"/>
</dbReference>
<dbReference type="InterPro" id="IPR018136">
    <property type="entry name" value="Aconitase_4Fe-4S_BS"/>
</dbReference>
<dbReference type="InterPro" id="IPR011826">
    <property type="entry name" value="HAcnase/IPMdehydase_lsu_prok"/>
</dbReference>
<dbReference type="HAMAP" id="MF_01027">
    <property type="entry name" value="LeuC_type2"/>
    <property type="match status" value="1"/>
</dbReference>
<dbReference type="Gene3D" id="3.30.499.10">
    <property type="entry name" value="Aconitase, domain 3"/>
    <property type="match status" value="2"/>
</dbReference>
<dbReference type="GO" id="GO:0009098">
    <property type="term" value="P:L-leucine biosynthetic process"/>
    <property type="evidence" value="ECO:0007669"/>
    <property type="project" value="UniProtKB-UniRule"/>
</dbReference>
<dbReference type="Pfam" id="PF00330">
    <property type="entry name" value="Aconitase"/>
    <property type="match status" value="1"/>
</dbReference>
<evidence type="ECO:0000256" key="4">
    <source>
        <dbReference type="ARBA" id="ARBA00023014"/>
    </source>
</evidence>
<evidence type="ECO:0000256" key="2">
    <source>
        <dbReference type="ARBA" id="ARBA00022723"/>
    </source>
</evidence>
<dbReference type="EMBL" id="DWYS01000116">
    <property type="protein sequence ID" value="HJB08123.1"/>
    <property type="molecule type" value="Genomic_DNA"/>
</dbReference>
<evidence type="ECO:0000313" key="8">
    <source>
        <dbReference type="EMBL" id="HJB08123.1"/>
    </source>
</evidence>
<evidence type="ECO:0000256" key="5">
    <source>
        <dbReference type="ARBA" id="ARBA00023239"/>
    </source>
</evidence>
<dbReference type="GO" id="GO:0003861">
    <property type="term" value="F:3-isopropylmalate dehydratase activity"/>
    <property type="evidence" value="ECO:0007669"/>
    <property type="project" value="UniProtKB-UniRule"/>
</dbReference>
<feature type="binding site" evidence="6">
    <location>
        <position position="357"/>
    </location>
    <ligand>
        <name>[4Fe-4S] cluster</name>
        <dbReference type="ChEBI" id="CHEBI:49883"/>
    </ligand>
</feature>
<dbReference type="NCBIfam" id="TIGR01343">
    <property type="entry name" value="hacA_fam"/>
    <property type="match status" value="1"/>
</dbReference>
<dbReference type="PROSITE" id="PS00450">
    <property type="entry name" value="ACONITASE_1"/>
    <property type="match status" value="1"/>
</dbReference>
<reference evidence="8" key="2">
    <citation type="submission" date="2021-04" db="EMBL/GenBank/DDBJ databases">
        <authorList>
            <person name="Gilroy R."/>
        </authorList>
    </citation>
    <scope>NUCLEOTIDE SEQUENCE</scope>
    <source>
        <strain evidence="8">CHK188-4685</strain>
    </source>
</reference>
<comment type="caution">
    <text evidence="8">The sequence shown here is derived from an EMBL/GenBank/DDBJ whole genome shotgun (WGS) entry which is preliminary data.</text>
</comment>
<comment type="function">
    <text evidence="6">Catalyzes the isomerization between 2-isopropylmalate and 3-isopropylmalate, via the formation of 2-isopropylmaleate.</text>
</comment>
<dbReference type="InterPro" id="IPR006251">
    <property type="entry name" value="Homoacnase/IPMdehydase_lsu"/>
</dbReference>
<keyword evidence="2 6" id="KW-0479">Metal-binding</keyword>
<evidence type="ECO:0000256" key="3">
    <source>
        <dbReference type="ARBA" id="ARBA00023004"/>
    </source>
</evidence>
<evidence type="ECO:0000256" key="1">
    <source>
        <dbReference type="ARBA" id="ARBA00022485"/>
    </source>
</evidence>
<keyword evidence="6" id="KW-0100">Branched-chain amino acid biosynthesis</keyword>
<dbReference type="NCBIfam" id="NF001614">
    <property type="entry name" value="PRK00402.1"/>
    <property type="match status" value="1"/>
</dbReference>
<sequence>MGHTLAEKIIMKHIDGKEVKPGDLVIVEPDFVVIHDIYTSFLQDKMKKMGLTKVWNSDKIGIMHDHLNPACLEGDPRSLEAGYQLIEEYGIKHFHATGGIVHQLIPELGYAKPGDIVFVTDSHTPTYGAVGCFSTGIGYTEMASIWGTGEMWLRVPSAIKIQIDGVLPPHVYAKDIILRVLGDLGAAGGTYKSLEFCGTAIDSLSIDGRMTIANMVVECGGKVGLFGVDRKTAEYSKVDYDTVSWVKADEDAVYERVLTYRAEDLEPVLSCPPYVDNVHPLSEVEGTKLDQVFLGSCTNGRLEDLEIAAGILKGKTISHNLKFIVTPASNSIMEKAMELGYIQTLVEAGGMVTPPYCSFCEGRTMGLLSDGEIALGTNNRNFLGRYGSPKAQVYLSSPAVAAASALKGEIADPRKL</sequence>
<keyword evidence="6" id="KW-0028">Amino-acid biosynthesis</keyword>
<dbReference type="InterPro" id="IPR015931">
    <property type="entry name" value="Acnase/IPM_dHydase_lsu_aba_1/3"/>
</dbReference>
<dbReference type="GO" id="GO:0046872">
    <property type="term" value="F:metal ion binding"/>
    <property type="evidence" value="ECO:0007669"/>
    <property type="project" value="UniProtKB-KW"/>
</dbReference>
<keyword evidence="6" id="KW-0432">Leucine biosynthesis</keyword>
<comment type="similarity">
    <text evidence="6">Belongs to the aconitase/IPM isomerase family. LeuC type 2 subfamily.</text>
</comment>
<organism evidence="8 9">
    <name type="scientific">Candidatus Enterocloster faecavium</name>
    <dbReference type="NCBI Taxonomy" id="2838560"/>
    <lineage>
        <taxon>Bacteria</taxon>
        <taxon>Bacillati</taxon>
        <taxon>Bacillota</taxon>
        <taxon>Clostridia</taxon>
        <taxon>Lachnospirales</taxon>
        <taxon>Lachnospiraceae</taxon>
        <taxon>Enterocloster</taxon>
    </lineage>
</organism>
<dbReference type="PANTHER" id="PTHR43822:SF2">
    <property type="entry name" value="HOMOACONITASE, MITOCHONDRIAL"/>
    <property type="match status" value="1"/>
</dbReference>
<dbReference type="SUPFAM" id="SSF53732">
    <property type="entry name" value="Aconitase iron-sulfur domain"/>
    <property type="match status" value="1"/>
</dbReference>
<comment type="cofactor">
    <cofactor evidence="6">
        <name>[4Fe-4S] cluster</name>
        <dbReference type="ChEBI" id="CHEBI:49883"/>
    </cofactor>
    <text evidence="6">Binds 1 [4Fe-4S] cluster per subunit.</text>
</comment>
<keyword evidence="4 6" id="KW-0411">Iron-sulfur</keyword>
<dbReference type="InterPro" id="IPR001030">
    <property type="entry name" value="Acoase/IPM_deHydtase_lsu_aba"/>
</dbReference>
<dbReference type="InterPro" id="IPR036008">
    <property type="entry name" value="Aconitase_4Fe-4S_dom"/>
</dbReference>
<comment type="catalytic activity">
    <reaction evidence="6">
        <text>(2R,3S)-3-isopropylmalate = (2S)-2-isopropylmalate</text>
        <dbReference type="Rhea" id="RHEA:32287"/>
        <dbReference type="ChEBI" id="CHEBI:1178"/>
        <dbReference type="ChEBI" id="CHEBI:35121"/>
        <dbReference type="EC" id="4.2.1.33"/>
    </reaction>
</comment>
<dbReference type="Proteomes" id="UP000886804">
    <property type="component" value="Unassembled WGS sequence"/>
</dbReference>
<comment type="pathway">
    <text evidence="6">Amino-acid biosynthesis; L-leucine biosynthesis; L-leucine from 3-methyl-2-oxobutanoate: step 2/4.</text>
</comment>
<dbReference type="AlphaFoldDB" id="A0A9D2RLU9"/>
<dbReference type="InterPro" id="IPR050067">
    <property type="entry name" value="IPM_dehydratase_rel_enz"/>
</dbReference>